<sequence length="98" mass="11209">MMFEADACSVHCSDCGPMLAKFVCVLPVRHGGIENLQKVCTCLQISTFCLHHQREHGFDAVLRGAESERIQWRHQLGLLLRNQELILDEAKPFCIRCR</sequence>
<organism evidence="1 2">
    <name type="scientific">Flexivirga caeni</name>
    <dbReference type="NCBI Taxonomy" id="2294115"/>
    <lineage>
        <taxon>Bacteria</taxon>
        <taxon>Bacillati</taxon>
        <taxon>Actinomycetota</taxon>
        <taxon>Actinomycetes</taxon>
        <taxon>Micrococcales</taxon>
        <taxon>Dermacoccaceae</taxon>
        <taxon>Flexivirga</taxon>
    </lineage>
</organism>
<protein>
    <submittedName>
        <fullName evidence="1">Uncharacterized protein</fullName>
    </submittedName>
</protein>
<name>A0A3M9M864_9MICO</name>
<proteinExistence type="predicted"/>
<dbReference type="AlphaFoldDB" id="A0A3M9M864"/>
<accession>A0A3M9M864</accession>
<dbReference type="EMBL" id="RJJQ01000015">
    <property type="protein sequence ID" value="RNI20738.1"/>
    <property type="molecule type" value="Genomic_DNA"/>
</dbReference>
<evidence type="ECO:0000313" key="2">
    <source>
        <dbReference type="Proteomes" id="UP000271678"/>
    </source>
</evidence>
<gene>
    <name evidence="1" type="ORF">EFY87_14260</name>
</gene>
<comment type="caution">
    <text evidence="1">The sequence shown here is derived from an EMBL/GenBank/DDBJ whole genome shotgun (WGS) entry which is preliminary data.</text>
</comment>
<dbReference type="Proteomes" id="UP000271678">
    <property type="component" value="Unassembled WGS sequence"/>
</dbReference>
<keyword evidence="2" id="KW-1185">Reference proteome</keyword>
<evidence type="ECO:0000313" key="1">
    <source>
        <dbReference type="EMBL" id="RNI20738.1"/>
    </source>
</evidence>
<reference evidence="1 2" key="1">
    <citation type="submission" date="2018-11" db="EMBL/GenBank/DDBJ databases">
        <title>Draft genome of Simplicispira Flexivirga sp. BO-16.</title>
        <authorList>
            <person name="Im W.T."/>
        </authorList>
    </citation>
    <scope>NUCLEOTIDE SEQUENCE [LARGE SCALE GENOMIC DNA]</scope>
    <source>
        <strain evidence="1 2">BO-16</strain>
    </source>
</reference>